<comment type="caution">
    <text evidence="1">The sequence shown here is derived from an EMBL/GenBank/DDBJ whole genome shotgun (WGS) entry which is preliminary data.</text>
</comment>
<name>A0A101M2S7_PICGL</name>
<dbReference type="EMBL" id="LKAM01000002">
    <property type="protein sequence ID" value="KUM49996.1"/>
    <property type="molecule type" value="Genomic_DNA"/>
</dbReference>
<accession>A0A101M2S7</accession>
<dbReference type="AlphaFoldDB" id="A0A101M2S7"/>
<evidence type="ECO:0000313" key="1">
    <source>
        <dbReference type="EMBL" id="KUM49996.1"/>
    </source>
</evidence>
<geneLocation type="mitochondrion" evidence="1"/>
<proteinExistence type="predicted"/>
<gene>
    <name evidence="1" type="ORF">ABT39_MTgene3224</name>
</gene>
<reference evidence="1" key="1">
    <citation type="journal article" date="2015" name="Genome Biol. Evol.">
        <title>Organellar Genomes of White Spruce (Picea glauca): Assembly and Annotation.</title>
        <authorList>
            <person name="Jackman S.D."/>
            <person name="Warren R.L."/>
            <person name="Gibb E.A."/>
            <person name="Vandervalk B.P."/>
            <person name="Mohamadi H."/>
            <person name="Chu J."/>
            <person name="Raymond A."/>
            <person name="Pleasance S."/>
            <person name="Coope R."/>
            <person name="Wildung M.R."/>
            <person name="Ritland C.E."/>
            <person name="Bousquet J."/>
            <person name="Jones S.J."/>
            <person name="Bohlmann J."/>
            <person name="Birol I."/>
        </authorList>
    </citation>
    <scope>NUCLEOTIDE SEQUENCE [LARGE SCALE GENOMIC DNA]</scope>
    <source>
        <tissue evidence="1">Flushing bud</tissue>
    </source>
</reference>
<sequence>MVCLVLISSLFLLPMIRRMVCLLLGMLVAEWSLVKSLVVTGTVRIDTFRGMSFLSLCPLCRMASPLGFMVCLVSSTRLCGIL</sequence>
<organism evidence="1">
    <name type="scientific">Picea glauca</name>
    <name type="common">White spruce</name>
    <name type="synonym">Pinus glauca</name>
    <dbReference type="NCBI Taxonomy" id="3330"/>
    <lineage>
        <taxon>Eukaryota</taxon>
        <taxon>Viridiplantae</taxon>
        <taxon>Streptophyta</taxon>
        <taxon>Embryophyta</taxon>
        <taxon>Tracheophyta</taxon>
        <taxon>Spermatophyta</taxon>
        <taxon>Pinopsida</taxon>
        <taxon>Pinidae</taxon>
        <taxon>Conifers I</taxon>
        <taxon>Pinales</taxon>
        <taxon>Pinaceae</taxon>
        <taxon>Picea</taxon>
    </lineage>
</organism>
<keyword evidence="1" id="KW-0496">Mitochondrion</keyword>
<protein>
    <submittedName>
        <fullName evidence="1">Uncharacterized protein</fullName>
    </submittedName>
</protein>